<organism evidence="2 3">
    <name type="scientific">Pseudotenacibaculum haliotis</name>
    <dbReference type="NCBI Taxonomy" id="1862138"/>
    <lineage>
        <taxon>Bacteria</taxon>
        <taxon>Pseudomonadati</taxon>
        <taxon>Bacteroidota</taxon>
        <taxon>Flavobacteriia</taxon>
        <taxon>Flavobacteriales</taxon>
        <taxon>Flavobacteriaceae</taxon>
        <taxon>Pseudotenacibaculum</taxon>
    </lineage>
</organism>
<dbReference type="Proteomes" id="UP001597508">
    <property type="component" value="Unassembled WGS sequence"/>
</dbReference>
<keyword evidence="3" id="KW-1185">Reference proteome</keyword>
<proteinExistence type="predicted"/>
<dbReference type="InterPro" id="IPR015020">
    <property type="entry name" value="Rv2525c-like_Glyco_Hydro-like"/>
</dbReference>
<comment type="caution">
    <text evidence="2">The sequence shown here is derived from an EMBL/GenBank/DDBJ whole genome shotgun (WGS) entry which is preliminary data.</text>
</comment>
<feature type="domain" description="Rv2525c-like glycoside hydrolase-like" evidence="1">
    <location>
        <begin position="16"/>
        <end position="184"/>
    </location>
</feature>
<evidence type="ECO:0000313" key="2">
    <source>
        <dbReference type="EMBL" id="MFD2567579.1"/>
    </source>
</evidence>
<accession>A0ABW5LSL1</accession>
<protein>
    <submittedName>
        <fullName evidence="2">DUF1906 domain-containing protein</fullName>
    </submittedName>
</protein>
<dbReference type="EMBL" id="JBHULH010000004">
    <property type="protein sequence ID" value="MFD2567579.1"/>
    <property type="molecule type" value="Genomic_DNA"/>
</dbReference>
<name>A0ABW5LSL1_9FLAO</name>
<evidence type="ECO:0000313" key="3">
    <source>
        <dbReference type="Proteomes" id="UP001597508"/>
    </source>
</evidence>
<sequence>MGIIDTSSNTIERLMCIANTGVQIIFRYYASAVNWKVITPSEAQAISNAEMQIGVVFEDGVNLDSFTKQNGIAHATSAYQYAKETIKQPFGSAIFFAIDLNVTDNQINNNIIPYFEGIKEALNKLSQPNETYKVGAYGCGAAVNALMDLKLCDYRWLSSSTSFNGTQQALDGGNYEMAQHFNANAEVCNIGVDHNTLREGVTDIGAFKL</sequence>
<dbReference type="SUPFAM" id="SSF51445">
    <property type="entry name" value="(Trans)glycosidases"/>
    <property type="match status" value="1"/>
</dbReference>
<reference evidence="3" key="1">
    <citation type="journal article" date="2019" name="Int. J. Syst. Evol. Microbiol.">
        <title>The Global Catalogue of Microorganisms (GCM) 10K type strain sequencing project: providing services to taxonomists for standard genome sequencing and annotation.</title>
        <authorList>
            <consortium name="The Broad Institute Genomics Platform"/>
            <consortium name="The Broad Institute Genome Sequencing Center for Infectious Disease"/>
            <person name="Wu L."/>
            <person name="Ma J."/>
        </authorList>
    </citation>
    <scope>NUCLEOTIDE SEQUENCE [LARGE SCALE GENOMIC DNA]</scope>
    <source>
        <strain evidence="3">KCTC 52127</strain>
    </source>
</reference>
<dbReference type="Pfam" id="PF08924">
    <property type="entry name" value="Rv2525c_GlyHyd-like"/>
    <property type="match status" value="1"/>
</dbReference>
<gene>
    <name evidence="2" type="ORF">ACFSRZ_09365</name>
</gene>
<dbReference type="RefSeq" id="WP_379666289.1">
    <property type="nucleotide sequence ID" value="NZ_JBHULH010000004.1"/>
</dbReference>
<evidence type="ECO:0000259" key="1">
    <source>
        <dbReference type="Pfam" id="PF08924"/>
    </source>
</evidence>
<dbReference type="Gene3D" id="3.20.20.80">
    <property type="entry name" value="Glycosidases"/>
    <property type="match status" value="1"/>
</dbReference>
<dbReference type="InterPro" id="IPR017853">
    <property type="entry name" value="GH"/>
</dbReference>